<dbReference type="RefSeq" id="WP_159443249.1">
    <property type="nucleotide sequence ID" value="NZ_FUXI01000014.1"/>
</dbReference>
<evidence type="ECO:0000313" key="3">
    <source>
        <dbReference type="Proteomes" id="UP000190328"/>
    </source>
</evidence>
<dbReference type="Proteomes" id="UP000190328">
    <property type="component" value="Unassembled WGS sequence"/>
</dbReference>
<keyword evidence="1" id="KW-1133">Transmembrane helix</keyword>
<protein>
    <submittedName>
        <fullName evidence="2">Uncharacterized protein</fullName>
    </submittedName>
</protein>
<accession>A0A1T4NDW9</accession>
<evidence type="ECO:0000256" key="1">
    <source>
        <dbReference type="SAM" id="Phobius"/>
    </source>
</evidence>
<sequence>MTTIVITALIIVGIIFLSVLTLFLYWLSTEEIPYTESVSEAKIKRQYIENLSRN</sequence>
<reference evidence="2 3" key="1">
    <citation type="submission" date="2017-02" db="EMBL/GenBank/DDBJ databases">
        <authorList>
            <person name="Peterson S.W."/>
        </authorList>
    </citation>
    <scope>NUCLEOTIDE SEQUENCE [LARGE SCALE GENOMIC DNA]</scope>
    <source>
        <strain evidence="2 3">ATCC BAA-1030</strain>
    </source>
</reference>
<keyword evidence="1" id="KW-0812">Transmembrane</keyword>
<proteinExistence type="predicted"/>
<evidence type="ECO:0000313" key="2">
    <source>
        <dbReference type="EMBL" id="SJZ77333.1"/>
    </source>
</evidence>
<dbReference type="EMBL" id="FUXI01000014">
    <property type="protein sequence ID" value="SJZ77333.1"/>
    <property type="molecule type" value="Genomic_DNA"/>
</dbReference>
<feature type="transmembrane region" description="Helical" evidence="1">
    <location>
        <begin position="6"/>
        <end position="27"/>
    </location>
</feature>
<keyword evidence="3" id="KW-1185">Reference proteome</keyword>
<organism evidence="2 3">
    <name type="scientific">Pilibacter termitis</name>
    <dbReference type="NCBI Taxonomy" id="263852"/>
    <lineage>
        <taxon>Bacteria</taxon>
        <taxon>Bacillati</taxon>
        <taxon>Bacillota</taxon>
        <taxon>Bacilli</taxon>
        <taxon>Lactobacillales</taxon>
        <taxon>Enterococcaceae</taxon>
        <taxon>Pilibacter</taxon>
    </lineage>
</organism>
<name>A0A1T4NDW9_9ENTE</name>
<gene>
    <name evidence="2" type="ORF">SAMN02745116_01393</name>
</gene>
<dbReference type="AlphaFoldDB" id="A0A1T4NDW9"/>
<keyword evidence="1" id="KW-0472">Membrane</keyword>
<dbReference type="STRING" id="263852.SAMN02745116_01393"/>